<evidence type="ECO:0000256" key="5">
    <source>
        <dbReference type="RuleBase" id="RU362118"/>
    </source>
</evidence>
<keyword evidence="3" id="KW-0808">Transferase</keyword>
<dbReference type="GO" id="GO:0003961">
    <property type="term" value="F:O-acetylhomoserine aminocarboxypropyltransferase activity"/>
    <property type="evidence" value="ECO:0007669"/>
    <property type="project" value="TreeGrafter"/>
</dbReference>
<dbReference type="GO" id="GO:0071269">
    <property type="term" value="P:L-homocysteine biosynthetic process"/>
    <property type="evidence" value="ECO:0007669"/>
    <property type="project" value="TreeGrafter"/>
</dbReference>
<accession>A0A2X0KCY1</accession>
<dbReference type="InterPro" id="IPR015421">
    <property type="entry name" value="PyrdxlP-dep_Trfase_major"/>
</dbReference>
<proteinExistence type="inferred from homology"/>
<dbReference type="PANTHER" id="PTHR43797">
    <property type="entry name" value="HOMOCYSTEINE/CYSTEINE SYNTHASE"/>
    <property type="match status" value="1"/>
</dbReference>
<sequence length="279" mass="30586">MDGYSFDTQAIHAGIDIENRPFNTSRVNNPTVDPLEKRLTALKGGIAAIATSSGSSAILTHALSLCKRGDEVVLPYKLYGGTNHAFRIGTHDWASKGCSSTQQTQRTSNPNSKTAIRESGACLSPFAAWQILQGIETLGVRMERHTRNALALAQWLQQQDTVESVPHPGFSHHPTYEVAQLLMPKGSGGMVLFAMNLPTIAAMWDVRTLVINPAFSIQSQLSKDTLIQNGSPDNVVRVSVGLKDIQYIIHGRWHGIKFVAPLKLSESLSLLRWQTLHKP</sequence>
<dbReference type="SUPFAM" id="SSF53383">
    <property type="entry name" value="PLP-dependent transferases"/>
    <property type="match status" value="1"/>
</dbReference>
<dbReference type="InterPro" id="IPR006235">
    <property type="entry name" value="OAc-hSer/O-AcSer_sulfhydrylase"/>
</dbReference>
<dbReference type="STRING" id="289078.A0A2X0KCY1"/>
<evidence type="ECO:0000313" key="7">
    <source>
        <dbReference type="EMBL" id="SCZ90769.1"/>
    </source>
</evidence>
<dbReference type="GO" id="GO:0004124">
    <property type="term" value="F:cysteine synthase activity"/>
    <property type="evidence" value="ECO:0007669"/>
    <property type="project" value="TreeGrafter"/>
</dbReference>
<evidence type="ECO:0000256" key="2">
    <source>
        <dbReference type="ARBA" id="ARBA00009077"/>
    </source>
</evidence>
<evidence type="ECO:0000256" key="1">
    <source>
        <dbReference type="ARBA" id="ARBA00001933"/>
    </source>
</evidence>
<dbReference type="InterPro" id="IPR015422">
    <property type="entry name" value="PyrdxlP-dep_Trfase_small"/>
</dbReference>
<dbReference type="AlphaFoldDB" id="A0A2X0KCY1"/>
<dbReference type="InterPro" id="IPR000277">
    <property type="entry name" value="Cys/Met-Metab_PyrdxlP-dep_enz"/>
</dbReference>
<name>A0A2X0KCY1_9BASI</name>
<dbReference type="InterPro" id="IPR015424">
    <property type="entry name" value="PyrdxlP-dep_Trfase"/>
</dbReference>
<protein>
    <submittedName>
        <fullName evidence="7">BZ3500_MvSof-1268-A1-R1_Chr1-3g02232 protein</fullName>
    </submittedName>
</protein>
<evidence type="ECO:0000256" key="3">
    <source>
        <dbReference type="ARBA" id="ARBA00022679"/>
    </source>
</evidence>
<dbReference type="GO" id="GO:0006535">
    <property type="term" value="P:cysteine biosynthetic process from serine"/>
    <property type="evidence" value="ECO:0007669"/>
    <property type="project" value="TreeGrafter"/>
</dbReference>
<keyword evidence="4 5" id="KW-0663">Pyridoxal phosphate</keyword>
<dbReference type="EMBL" id="FMWP01000014">
    <property type="protein sequence ID" value="SCZ90769.1"/>
    <property type="molecule type" value="Genomic_DNA"/>
</dbReference>
<dbReference type="Proteomes" id="UP000249723">
    <property type="component" value="Unassembled WGS sequence"/>
</dbReference>
<dbReference type="GO" id="GO:0005737">
    <property type="term" value="C:cytoplasm"/>
    <property type="evidence" value="ECO:0007669"/>
    <property type="project" value="TreeGrafter"/>
</dbReference>
<organism evidence="7 8">
    <name type="scientific">Microbotryum saponariae</name>
    <dbReference type="NCBI Taxonomy" id="289078"/>
    <lineage>
        <taxon>Eukaryota</taxon>
        <taxon>Fungi</taxon>
        <taxon>Dikarya</taxon>
        <taxon>Basidiomycota</taxon>
        <taxon>Pucciniomycotina</taxon>
        <taxon>Microbotryomycetes</taxon>
        <taxon>Microbotryales</taxon>
        <taxon>Microbotryaceae</taxon>
        <taxon>Microbotryum</taxon>
    </lineage>
</organism>
<dbReference type="Gene3D" id="3.90.1150.10">
    <property type="entry name" value="Aspartate Aminotransferase, domain 1"/>
    <property type="match status" value="1"/>
</dbReference>
<dbReference type="Gene3D" id="3.40.640.10">
    <property type="entry name" value="Type I PLP-dependent aspartate aminotransferase-like (Major domain)"/>
    <property type="match status" value="1"/>
</dbReference>
<dbReference type="OrthoDB" id="3512640at2759"/>
<evidence type="ECO:0000256" key="4">
    <source>
        <dbReference type="ARBA" id="ARBA00022898"/>
    </source>
</evidence>
<comment type="cofactor">
    <cofactor evidence="1 5">
        <name>pyridoxal 5'-phosphate</name>
        <dbReference type="ChEBI" id="CHEBI:597326"/>
    </cofactor>
</comment>
<dbReference type="Pfam" id="PF01053">
    <property type="entry name" value="Cys_Met_Meta_PP"/>
    <property type="match status" value="2"/>
</dbReference>
<dbReference type="GO" id="GO:0019346">
    <property type="term" value="P:transsulfuration"/>
    <property type="evidence" value="ECO:0007669"/>
    <property type="project" value="InterPro"/>
</dbReference>
<feature type="region of interest" description="Disordered" evidence="6">
    <location>
        <begin position="95"/>
        <end position="115"/>
    </location>
</feature>
<reference evidence="8" key="1">
    <citation type="submission" date="2016-10" db="EMBL/GenBank/DDBJ databases">
        <authorList>
            <person name="Jeantristanb JTB J.-T."/>
            <person name="Ricardo R."/>
        </authorList>
    </citation>
    <scope>NUCLEOTIDE SEQUENCE [LARGE SCALE GENOMIC DNA]</scope>
</reference>
<dbReference type="GO" id="GO:0030170">
    <property type="term" value="F:pyridoxal phosphate binding"/>
    <property type="evidence" value="ECO:0007669"/>
    <property type="project" value="InterPro"/>
</dbReference>
<evidence type="ECO:0000313" key="8">
    <source>
        <dbReference type="Proteomes" id="UP000249723"/>
    </source>
</evidence>
<evidence type="ECO:0000256" key="6">
    <source>
        <dbReference type="SAM" id="MobiDB-lite"/>
    </source>
</evidence>
<gene>
    <name evidence="7" type="ORF">BZ3500_MVSOF-1268-A1-R1_CHR1-3G02232</name>
</gene>
<comment type="similarity">
    <text evidence="2 5">Belongs to the trans-sulfuration enzymes family.</text>
</comment>
<keyword evidence="8" id="KW-1185">Reference proteome</keyword>
<feature type="compositionally biased region" description="Polar residues" evidence="6">
    <location>
        <begin position="97"/>
        <end position="114"/>
    </location>
</feature>
<dbReference type="PANTHER" id="PTHR43797:SF2">
    <property type="entry name" value="HOMOCYSTEINE_CYSTEINE SYNTHASE"/>
    <property type="match status" value="1"/>
</dbReference>